<evidence type="ECO:0000313" key="2">
    <source>
        <dbReference type="EMBL" id="KAK4140167.1"/>
    </source>
</evidence>
<feature type="compositionally biased region" description="Pro residues" evidence="1">
    <location>
        <begin position="136"/>
        <end position="145"/>
    </location>
</feature>
<dbReference type="GeneID" id="87818656"/>
<proteinExistence type="predicted"/>
<feature type="compositionally biased region" description="Polar residues" evidence="1">
    <location>
        <begin position="39"/>
        <end position="51"/>
    </location>
</feature>
<evidence type="ECO:0000256" key="1">
    <source>
        <dbReference type="SAM" id="MobiDB-lite"/>
    </source>
</evidence>
<evidence type="ECO:0000313" key="3">
    <source>
        <dbReference type="Proteomes" id="UP001302676"/>
    </source>
</evidence>
<dbReference type="Proteomes" id="UP001302676">
    <property type="component" value="Unassembled WGS sequence"/>
</dbReference>
<feature type="compositionally biased region" description="Low complexity" evidence="1">
    <location>
        <begin position="186"/>
        <end position="199"/>
    </location>
</feature>
<dbReference type="RefSeq" id="XP_062633538.1">
    <property type="nucleotide sequence ID" value="XM_062782043.1"/>
</dbReference>
<feature type="compositionally biased region" description="Pro residues" evidence="1">
    <location>
        <begin position="257"/>
        <end position="271"/>
    </location>
</feature>
<reference evidence="2" key="1">
    <citation type="journal article" date="2023" name="Mol. Phylogenet. Evol.">
        <title>Genome-scale phylogeny and comparative genomics of the fungal order Sordariales.</title>
        <authorList>
            <person name="Hensen N."/>
            <person name="Bonometti L."/>
            <person name="Westerberg I."/>
            <person name="Brannstrom I.O."/>
            <person name="Guillou S."/>
            <person name="Cros-Aarteil S."/>
            <person name="Calhoun S."/>
            <person name="Haridas S."/>
            <person name="Kuo A."/>
            <person name="Mondo S."/>
            <person name="Pangilinan J."/>
            <person name="Riley R."/>
            <person name="LaButti K."/>
            <person name="Andreopoulos B."/>
            <person name="Lipzen A."/>
            <person name="Chen C."/>
            <person name="Yan M."/>
            <person name="Daum C."/>
            <person name="Ng V."/>
            <person name="Clum A."/>
            <person name="Steindorff A."/>
            <person name="Ohm R.A."/>
            <person name="Martin F."/>
            <person name="Silar P."/>
            <person name="Natvig D.O."/>
            <person name="Lalanne C."/>
            <person name="Gautier V."/>
            <person name="Ament-Velasquez S.L."/>
            <person name="Kruys A."/>
            <person name="Hutchinson M.I."/>
            <person name="Powell A.J."/>
            <person name="Barry K."/>
            <person name="Miller A.N."/>
            <person name="Grigoriev I.V."/>
            <person name="Debuchy R."/>
            <person name="Gladieux P."/>
            <person name="Hiltunen Thoren M."/>
            <person name="Johannesson H."/>
        </authorList>
    </citation>
    <scope>NUCLEOTIDE SEQUENCE</scope>
    <source>
        <strain evidence="2">CBS 141.50</strain>
    </source>
</reference>
<sequence length="358" mass="37286">MDGNRDEAERGHSTRFARPKSRGVSTTTPQPAHDALSITAGSSSVTITTRPAGSYSPRDAPRCLSQRHQSGPSDEPAPGEEPKGPIPMAGGSNPSQGSPGAAQQDGDSVTAHQHHGEEHSAPFPGTEFGISRHFSRPPPPPPLTPPTLDSTFFPFEHRRPSDAVSIPPSFDSSFIHQPNPEYGAASNPLDSPNLSSSPPTAAGTLPRLTSYTRSVPVGMPGLTTTASAASSSNETMTSGSTTASSFSPSSYPQASPLLPPPPPGQFEPPMPRTTSSGPSAPPKYQFVGGPGGPGVLLSQHEIDLQGEVISVVDDAGHGWKRHTRVYGGGVCLACVAAQRRGEGRGGFYGDKVPLEDRR</sequence>
<feature type="compositionally biased region" description="Basic and acidic residues" evidence="1">
    <location>
        <begin position="1"/>
        <end position="12"/>
    </location>
</feature>
<name>A0AAN6ZIY5_9PEZI</name>
<dbReference type="AlphaFoldDB" id="A0AAN6ZIY5"/>
<reference evidence="2" key="2">
    <citation type="submission" date="2023-05" db="EMBL/GenBank/DDBJ databases">
        <authorList>
            <consortium name="Lawrence Berkeley National Laboratory"/>
            <person name="Steindorff A."/>
            <person name="Hensen N."/>
            <person name="Bonometti L."/>
            <person name="Westerberg I."/>
            <person name="Brannstrom I.O."/>
            <person name="Guillou S."/>
            <person name="Cros-Aarteil S."/>
            <person name="Calhoun S."/>
            <person name="Haridas S."/>
            <person name="Kuo A."/>
            <person name="Mondo S."/>
            <person name="Pangilinan J."/>
            <person name="Riley R."/>
            <person name="Labutti K."/>
            <person name="Andreopoulos B."/>
            <person name="Lipzen A."/>
            <person name="Chen C."/>
            <person name="Yanf M."/>
            <person name="Daum C."/>
            <person name="Ng V."/>
            <person name="Clum A."/>
            <person name="Ohm R."/>
            <person name="Martin F."/>
            <person name="Silar P."/>
            <person name="Natvig D."/>
            <person name="Lalanne C."/>
            <person name="Gautier V."/>
            <person name="Ament-Velasquez S.L."/>
            <person name="Kruys A."/>
            <person name="Hutchinson M.I."/>
            <person name="Powell A.J."/>
            <person name="Barry K."/>
            <person name="Miller A.N."/>
            <person name="Grigoriev I.V."/>
            <person name="Debuchy R."/>
            <person name="Gladieux P."/>
            <person name="Thoren M.H."/>
            <person name="Johannesson H."/>
        </authorList>
    </citation>
    <scope>NUCLEOTIDE SEQUENCE</scope>
    <source>
        <strain evidence="2">CBS 141.50</strain>
    </source>
</reference>
<protein>
    <submittedName>
        <fullName evidence="2">Uncharacterized protein</fullName>
    </submittedName>
</protein>
<feature type="compositionally biased region" description="Low complexity" evidence="1">
    <location>
        <begin position="223"/>
        <end position="256"/>
    </location>
</feature>
<accession>A0AAN6ZIY5</accession>
<comment type="caution">
    <text evidence="2">The sequence shown here is derived from an EMBL/GenBank/DDBJ whole genome shotgun (WGS) entry which is preliminary data.</text>
</comment>
<organism evidence="2 3">
    <name type="scientific">Dichotomopilus funicola</name>
    <dbReference type="NCBI Taxonomy" id="1934379"/>
    <lineage>
        <taxon>Eukaryota</taxon>
        <taxon>Fungi</taxon>
        <taxon>Dikarya</taxon>
        <taxon>Ascomycota</taxon>
        <taxon>Pezizomycotina</taxon>
        <taxon>Sordariomycetes</taxon>
        <taxon>Sordariomycetidae</taxon>
        <taxon>Sordariales</taxon>
        <taxon>Chaetomiaceae</taxon>
        <taxon>Dichotomopilus</taxon>
    </lineage>
</organism>
<gene>
    <name evidence="2" type="ORF">C8A04DRAFT_32293</name>
</gene>
<dbReference type="EMBL" id="MU853638">
    <property type="protein sequence ID" value="KAK4140167.1"/>
    <property type="molecule type" value="Genomic_DNA"/>
</dbReference>
<feature type="region of interest" description="Disordered" evidence="1">
    <location>
        <begin position="1"/>
        <end position="292"/>
    </location>
</feature>
<keyword evidence="3" id="KW-1185">Reference proteome</keyword>